<dbReference type="EMBL" id="DS114664">
    <property type="protein sequence ID" value="EAX86386.1"/>
    <property type="molecule type" value="Genomic_DNA"/>
</dbReference>
<organism evidence="2 3">
    <name type="scientific">Trichomonas vaginalis (strain ATCC PRA-98 / G3)</name>
    <dbReference type="NCBI Taxonomy" id="412133"/>
    <lineage>
        <taxon>Eukaryota</taxon>
        <taxon>Metamonada</taxon>
        <taxon>Parabasalia</taxon>
        <taxon>Trichomonadida</taxon>
        <taxon>Trichomonadidae</taxon>
        <taxon>Trichomonas</taxon>
    </lineage>
</organism>
<reference evidence="2" key="2">
    <citation type="journal article" date="2007" name="Science">
        <title>Draft genome sequence of the sexually transmitted pathogen Trichomonas vaginalis.</title>
        <authorList>
            <person name="Carlton J.M."/>
            <person name="Hirt R.P."/>
            <person name="Silva J.C."/>
            <person name="Delcher A.L."/>
            <person name="Schatz M."/>
            <person name="Zhao Q."/>
            <person name="Wortman J.R."/>
            <person name="Bidwell S.L."/>
            <person name="Alsmark U.C.M."/>
            <person name="Besteiro S."/>
            <person name="Sicheritz-Ponten T."/>
            <person name="Noel C.J."/>
            <person name="Dacks J.B."/>
            <person name="Foster P.G."/>
            <person name="Simillion C."/>
            <person name="Van de Peer Y."/>
            <person name="Miranda-Saavedra D."/>
            <person name="Barton G.J."/>
            <person name="Westrop G.D."/>
            <person name="Mueller S."/>
            <person name="Dessi D."/>
            <person name="Fiori P.L."/>
            <person name="Ren Q."/>
            <person name="Paulsen I."/>
            <person name="Zhang H."/>
            <person name="Bastida-Corcuera F.D."/>
            <person name="Simoes-Barbosa A."/>
            <person name="Brown M.T."/>
            <person name="Hayes R.D."/>
            <person name="Mukherjee M."/>
            <person name="Okumura C.Y."/>
            <person name="Schneider R."/>
            <person name="Smith A.J."/>
            <person name="Vanacova S."/>
            <person name="Villalvazo M."/>
            <person name="Haas B.J."/>
            <person name="Pertea M."/>
            <person name="Feldblyum T.V."/>
            <person name="Utterback T.R."/>
            <person name="Shu C.L."/>
            <person name="Osoegawa K."/>
            <person name="de Jong P.J."/>
            <person name="Hrdy I."/>
            <person name="Horvathova L."/>
            <person name="Zubacova Z."/>
            <person name="Dolezal P."/>
            <person name="Malik S.B."/>
            <person name="Logsdon J.M. Jr."/>
            <person name="Henze K."/>
            <person name="Gupta A."/>
            <person name="Wang C.C."/>
            <person name="Dunne R.L."/>
            <person name="Upcroft J.A."/>
            <person name="Upcroft P."/>
            <person name="White O."/>
            <person name="Salzberg S.L."/>
            <person name="Tang P."/>
            <person name="Chiu C.-H."/>
            <person name="Lee Y.-S."/>
            <person name="Embley T.M."/>
            <person name="Coombs G.H."/>
            <person name="Mottram J.C."/>
            <person name="Tachezy J."/>
            <person name="Fraser-Liggett C.M."/>
            <person name="Johnson P.J."/>
        </authorList>
    </citation>
    <scope>NUCLEOTIDE SEQUENCE [LARGE SCALE GENOMIC DNA]</scope>
    <source>
        <strain evidence="2">G3</strain>
    </source>
</reference>
<sequence>MNEVLTQTVLFPDEIQKKSHIIVKGDPSMWKEIMIVFGFEGRTIVLQPEQWIFCENLYTVVEPRPHGGYYGPAIDNLHIVLRKTFNVSHIVPTKIGVFE</sequence>
<dbReference type="RefSeq" id="XP_001299316.1">
    <property type="nucleotide sequence ID" value="XM_001299315.1"/>
</dbReference>
<evidence type="ECO:0000259" key="1">
    <source>
        <dbReference type="Pfam" id="PF04577"/>
    </source>
</evidence>
<evidence type="ECO:0000313" key="3">
    <source>
        <dbReference type="Proteomes" id="UP000001542"/>
    </source>
</evidence>
<name>A2G8Y4_TRIV3</name>
<proteinExistence type="predicted"/>
<dbReference type="VEuPathDB" id="TrichDB:TVAGG3_0690860"/>
<dbReference type="Pfam" id="PF04577">
    <property type="entry name" value="Glyco_transf_61"/>
    <property type="match status" value="1"/>
</dbReference>
<gene>
    <name evidence="2" type="ORF">TVAG_332220</name>
</gene>
<dbReference type="KEGG" id="tva:4744030"/>
<protein>
    <recommendedName>
        <fullName evidence="1">Glycosyltransferase 61 catalytic domain-containing protein</fullName>
    </recommendedName>
</protein>
<dbReference type="InterPro" id="IPR049625">
    <property type="entry name" value="Glyco_transf_61_cat"/>
</dbReference>
<keyword evidence="3" id="KW-1185">Reference proteome</keyword>
<feature type="domain" description="Glycosyltransferase 61 catalytic" evidence="1">
    <location>
        <begin position="1"/>
        <end position="97"/>
    </location>
</feature>
<dbReference type="VEuPathDB" id="TrichDB:TVAG_332220"/>
<accession>A2G8Y4</accession>
<dbReference type="GO" id="GO:0016757">
    <property type="term" value="F:glycosyltransferase activity"/>
    <property type="evidence" value="ECO:0007669"/>
    <property type="project" value="InterPro"/>
</dbReference>
<dbReference type="AlphaFoldDB" id="A2G8Y4"/>
<evidence type="ECO:0000313" key="2">
    <source>
        <dbReference type="EMBL" id="EAX86386.1"/>
    </source>
</evidence>
<reference evidence="2" key="1">
    <citation type="submission" date="2006-10" db="EMBL/GenBank/DDBJ databases">
        <authorList>
            <person name="Amadeo P."/>
            <person name="Zhao Q."/>
            <person name="Wortman J."/>
            <person name="Fraser-Liggett C."/>
            <person name="Carlton J."/>
        </authorList>
    </citation>
    <scope>NUCLEOTIDE SEQUENCE</scope>
    <source>
        <strain evidence="2">G3</strain>
    </source>
</reference>
<dbReference type="InParanoid" id="A2G8Y4"/>
<dbReference type="Proteomes" id="UP000001542">
    <property type="component" value="Unassembled WGS sequence"/>
</dbReference>